<gene>
    <name evidence="1" type="ORF">GCM10022268_03550</name>
</gene>
<dbReference type="InterPro" id="IPR029044">
    <property type="entry name" value="Nucleotide-diphossugar_trans"/>
</dbReference>
<name>A0ABP7CW68_9SPHN</name>
<keyword evidence="2" id="KW-1185">Reference proteome</keyword>
<reference evidence="2" key="1">
    <citation type="journal article" date="2019" name="Int. J. Syst. Evol. Microbiol.">
        <title>The Global Catalogue of Microorganisms (GCM) 10K type strain sequencing project: providing services to taxonomists for standard genome sequencing and annotation.</title>
        <authorList>
            <consortium name="The Broad Institute Genomics Platform"/>
            <consortium name="The Broad Institute Genome Sequencing Center for Infectious Disease"/>
            <person name="Wu L."/>
            <person name="Ma J."/>
        </authorList>
    </citation>
    <scope>NUCLEOTIDE SEQUENCE [LARGE SCALE GENOMIC DNA]</scope>
    <source>
        <strain evidence="2">JCM 17498</strain>
    </source>
</reference>
<dbReference type="Proteomes" id="UP001500523">
    <property type="component" value="Unassembled WGS sequence"/>
</dbReference>
<protein>
    <recommendedName>
        <fullName evidence="3">Glycosyltransferase</fullName>
    </recommendedName>
</protein>
<evidence type="ECO:0000313" key="2">
    <source>
        <dbReference type="Proteomes" id="UP001500523"/>
    </source>
</evidence>
<comment type="caution">
    <text evidence="1">The sequence shown here is derived from an EMBL/GenBank/DDBJ whole genome shotgun (WGS) entry which is preliminary data.</text>
</comment>
<dbReference type="SUPFAM" id="SSF53448">
    <property type="entry name" value="Nucleotide-diphospho-sugar transferases"/>
    <property type="match status" value="1"/>
</dbReference>
<organism evidence="1 2">
    <name type="scientific">Sphingomonas cynarae</name>
    <dbReference type="NCBI Taxonomy" id="930197"/>
    <lineage>
        <taxon>Bacteria</taxon>
        <taxon>Pseudomonadati</taxon>
        <taxon>Pseudomonadota</taxon>
        <taxon>Alphaproteobacteria</taxon>
        <taxon>Sphingomonadales</taxon>
        <taxon>Sphingomonadaceae</taxon>
        <taxon>Sphingomonas</taxon>
    </lineage>
</organism>
<sequence>MARRIGPYTSRVEDVLADRAIRPKLERLRRSSFYADLPGLAILVVGVQSPRRPGSLDRIYEQMASTRHRMTFDSKGVEKLGKLDNVNVLLERHDLSRFDWVIMVDDDVELPEHFTDTFIALAEYAELKIAGPAQRAFSYWSHRITKRQHGVLVRQTNYAEIGPIIALRREVFDLTLPMPSLRFGWGVDMVWPVLAAKRGFKTGVVDGAALRHVSPIAADYDHMAASAEAEAYMNPHGIVTGVHVLETSATVRDIA</sequence>
<dbReference type="RefSeq" id="WP_344691654.1">
    <property type="nucleotide sequence ID" value="NZ_BAABBF010000001.1"/>
</dbReference>
<dbReference type="EMBL" id="BAABBF010000001">
    <property type="protein sequence ID" value="GAA3696270.1"/>
    <property type="molecule type" value="Genomic_DNA"/>
</dbReference>
<accession>A0ABP7CW68</accession>
<evidence type="ECO:0000313" key="1">
    <source>
        <dbReference type="EMBL" id="GAA3696270.1"/>
    </source>
</evidence>
<proteinExistence type="predicted"/>
<evidence type="ECO:0008006" key="3">
    <source>
        <dbReference type="Google" id="ProtNLM"/>
    </source>
</evidence>